<keyword evidence="3" id="KW-1185">Reference proteome</keyword>
<name>A0A8D0KXB5_STROC</name>
<dbReference type="GO" id="GO:0036126">
    <property type="term" value="C:sperm flagellum"/>
    <property type="evidence" value="ECO:0007669"/>
    <property type="project" value="TreeGrafter"/>
</dbReference>
<dbReference type="GO" id="GO:0001669">
    <property type="term" value="C:acrosomal vesicle"/>
    <property type="evidence" value="ECO:0007669"/>
    <property type="project" value="TreeGrafter"/>
</dbReference>
<comment type="similarity">
    <text evidence="1">Belongs to the TCP11 family.</text>
</comment>
<dbReference type="Pfam" id="PF05794">
    <property type="entry name" value="Tcp11"/>
    <property type="match status" value="1"/>
</dbReference>
<dbReference type="GO" id="GO:1902490">
    <property type="term" value="P:regulation of sperm capacitation"/>
    <property type="evidence" value="ECO:0007669"/>
    <property type="project" value="TreeGrafter"/>
</dbReference>
<dbReference type="GO" id="GO:0010737">
    <property type="term" value="P:protein kinase A signaling"/>
    <property type="evidence" value="ECO:0007669"/>
    <property type="project" value="TreeGrafter"/>
</dbReference>
<evidence type="ECO:0000313" key="2">
    <source>
        <dbReference type="Ensembl" id="ENSSOCP00000015530.1"/>
    </source>
</evidence>
<dbReference type="Ensembl" id="ENSSOCT00000015924.1">
    <property type="protein sequence ID" value="ENSSOCP00000015530.1"/>
    <property type="gene ID" value="ENSSOCG00000011598.1"/>
</dbReference>
<accession>A0A8D0KXB5</accession>
<evidence type="ECO:0000313" key="3">
    <source>
        <dbReference type="Proteomes" id="UP000694551"/>
    </source>
</evidence>
<dbReference type="InterPro" id="IPR008862">
    <property type="entry name" value="Tcp11"/>
</dbReference>
<organism evidence="2 3">
    <name type="scientific">Strix occidentalis caurina</name>
    <name type="common">northern spotted owl</name>
    <dbReference type="NCBI Taxonomy" id="311401"/>
    <lineage>
        <taxon>Eukaryota</taxon>
        <taxon>Metazoa</taxon>
        <taxon>Chordata</taxon>
        <taxon>Craniata</taxon>
        <taxon>Vertebrata</taxon>
        <taxon>Euteleostomi</taxon>
        <taxon>Archelosauria</taxon>
        <taxon>Archosauria</taxon>
        <taxon>Dinosauria</taxon>
        <taxon>Saurischia</taxon>
        <taxon>Theropoda</taxon>
        <taxon>Coelurosauria</taxon>
        <taxon>Aves</taxon>
        <taxon>Neognathae</taxon>
        <taxon>Neoaves</taxon>
        <taxon>Telluraves</taxon>
        <taxon>Strigiformes</taxon>
        <taxon>Strigidae</taxon>
        <taxon>Strix</taxon>
    </lineage>
</organism>
<dbReference type="Proteomes" id="UP000694551">
    <property type="component" value="Unplaced"/>
</dbReference>
<protein>
    <submittedName>
        <fullName evidence="2">Uncharacterized protein</fullName>
    </submittedName>
</protein>
<proteinExistence type="inferred from homology"/>
<evidence type="ECO:0000256" key="1">
    <source>
        <dbReference type="ARBA" id="ARBA00010954"/>
    </source>
</evidence>
<dbReference type="PANTHER" id="PTHR12832">
    <property type="entry name" value="TESTIS-SPECIFIC PROTEIN PBS13 T-COMPLEX 11"/>
    <property type="match status" value="1"/>
</dbReference>
<sequence length="282" mass="31625">MAPIAAFTAVLNLQFTVSHPRETFRVLGLMKMDILNFTIQSLGTHLQEHNVPYEGKKFQELLDKLPCKLLGKGEENLTDESNPSESWRTPGSVLNRGDVNLLCWEPGQKEYPETLFRDQARLQEEQAQVNQFTIRAAVLLVTRAMCGSTFCGSPAFVARLKWVTKVLLEGALGRQQDSRSYPACTTATWASPKGQIKTITVKGNAVWHITGDGFTPSSVFSFPPMNRILKRFPQGLDSIQEELLEVGCRFGSMIHHSRQVFGLYYSEILRKVLLPDAGMDSF</sequence>
<dbReference type="PANTHER" id="PTHR12832:SF14">
    <property type="entry name" value="T-COMPLEX PROTEIN 11 HOMOLOG"/>
    <property type="match status" value="1"/>
</dbReference>
<reference evidence="2" key="1">
    <citation type="submission" date="2025-08" db="UniProtKB">
        <authorList>
            <consortium name="Ensembl"/>
        </authorList>
    </citation>
    <scope>IDENTIFICATION</scope>
</reference>
<reference evidence="2" key="2">
    <citation type="submission" date="2025-09" db="UniProtKB">
        <authorList>
            <consortium name="Ensembl"/>
        </authorList>
    </citation>
    <scope>IDENTIFICATION</scope>
</reference>
<dbReference type="AlphaFoldDB" id="A0A8D0KXB5"/>